<dbReference type="PANTHER" id="PTHR44998:SF1">
    <property type="entry name" value="UDP-N-ACETYLGLUCOSAMINE--PEPTIDE N-ACETYLGLUCOSAMINYLTRANSFERASE 110 KDA SUBUNIT"/>
    <property type="match status" value="1"/>
</dbReference>
<dbReference type="InterPro" id="IPR011990">
    <property type="entry name" value="TPR-like_helical_dom_sf"/>
</dbReference>
<accession>A0A2S7XUC9</accession>
<dbReference type="SMART" id="SM00028">
    <property type="entry name" value="TPR"/>
    <property type="match status" value="3"/>
</dbReference>
<dbReference type="Gene3D" id="1.25.40.10">
    <property type="entry name" value="Tetratricopeptide repeat domain"/>
    <property type="match status" value="2"/>
</dbReference>
<dbReference type="Gene3D" id="3.40.50.150">
    <property type="entry name" value="Vaccinia Virus protein VP39"/>
    <property type="match status" value="1"/>
</dbReference>
<dbReference type="Pfam" id="PF13181">
    <property type="entry name" value="TPR_8"/>
    <property type="match status" value="1"/>
</dbReference>
<organism evidence="10 11">
    <name type="scientific">Chromatium okenii</name>
    <dbReference type="NCBI Taxonomy" id="61644"/>
    <lineage>
        <taxon>Bacteria</taxon>
        <taxon>Pseudomonadati</taxon>
        <taxon>Pseudomonadota</taxon>
        <taxon>Gammaproteobacteria</taxon>
        <taxon>Chromatiales</taxon>
        <taxon>Chromatiaceae</taxon>
        <taxon>Chromatium</taxon>
    </lineage>
</organism>
<dbReference type="EC" id="2.4.1.255" evidence="3"/>
<sequence>MTTSQLEPLTDLFNAIEQLKTAGHIEAALARYRVWLAQAANSPTAYAVWFNLGVELASLKRPHDAIAAYRQAIDIKADFVPARFNLGTQLEQLGQHQLALTQWRDILAQQQPVLLADLSLHTLTLNNLGRLLEIEREYPEAEAMLAQSLTLDSNQPKALQHWLHLRQKQCAWPLCAELPGVSPAQMIAAASALSTLALTDDPAQQLAVAQRFVTEKVKPLTEPLAPIGGYGHRKLRIGYLSSDFCLHPVALLTVELFELHDREQFTVHGFCWTRDDGSLLRRRIIAAMDQFTQIGNVDDEAAAQCIRAQEIDILIDLQGLTSGARPNILVQRPAPVQISYLGFPGTSGHPALDYLLGDDYLLPESEHVHYSERPLRMPRCFQVSDRQREEAAPLQRATYQLPDEAIVFCCFNNTYKITPDVFAVWMRILQRVPDSVLWLLADNPQVPLNLTREATQYGIDPTRLRFAGRVAPSVYLARYALADLFLDTFPFNAGTTANDALWMGLPVLTYSGRAFASRMAGSLLHAAGLDALISTDLHDYEEKAVSFAHSPEQRLALRQQVAALRQQDLFDMPTRTRELETLYRLALHERLGADALPEITPDVTTSERQFLRVFCAPQHQTDTLPIFQREQWREIQCHLNAASTDILSTINNITDATVDAVYISHALEHLFFHDAARLLAAARRVLKPDGFIVVISADLQAICGLIAANRATEPLYQSTAGAITALDLLFGHQAAIAAGDTGMAQRSGFTRDSLAAALTTAGYGRVGVISRPEHFDLWAFATKRLLAADDFAALSQTVLMA</sequence>
<feature type="domain" description="O-GlcNAc transferase C-terminal" evidence="9">
    <location>
        <begin position="395"/>
        <end position="576"/>
    </location>
</feature>
<evidence type="ECO:0000259" key="8">
    <source>
        <dbReference type="Pfam" id="PF08241"/>
    </source>
</evidence>
<dbReference type="InterPro" id="IPR019734">
    <property type="entry name" value="TPR_rpt"/>
</dbReference>
<comment type="similarity">
    <text evidence="2">Belongs to the glycosyltransferase 41 family. O-GlcNAc transferase subfamily.</text>
</comment>
<dbReference type="Pfam" id="PF08241">
    <property type="entry name" value="Methyltransf_11"/>
    <property type="match status" value="1"/>
</dbReference>
<evidence type="ECO:0000256" key="1">
    <source>
        <dbReference type="ARBA" id="ARBA00004922"/>
    </source>
</evidence>
<dbReference type="SUPFAM" id="SSF53335">
    <property type="entry name" value="S-adenosyl-L-methionine-dependent methyltransferases"/>
    <property type="match status" value="1"/>
</dbReference>
<feature type="domain" description="O-GlcNAc transferase C-terminal" evidence="9">
    <location>
        <begin position="233"/>
        <end position="387"/>
    </location>
</feature>
<evidence type="ECO:0000256" key="7">
    <source>
        <dbReference type="ARBA" id="ARBA00022803"/>
    </source>
</evidence>
<keyword evidence="11" id="KW-1185">Reference proteome</keyword>
<name>A0A2S7XUC9_9GAMM</name>
<comment type="caution">
    <text evidence="10">The sequence shown here is derived from an EMBL/GenBank/DDBJ whole genome shotgun (WGS) entry which is preliminary data.</text>
</comment>
<dbReference type="Pfam" id="PF13844">
    <property type="entry name" value="Glyco_transf_41"/>
    <property type="match status" value="2"/>
</dbReference>
<feature type="domain" description="Methyltransferase type 11" evidence="8">
    <location>
        <begin position="652"/>
        <end position="694"/>
    </location>
</feature>
<proteinExistence type="inferred from homology"/>
<dbReference type="Gene3D" id="3.40.50.2000">
    <property type="entry name" value="Glycogen Phosphorylase B"/>
    <property type="match status" value="1"/>
</dbReference>
<evidence type="ECO:0000313" key="11">
    <source>
        <dbReference type="Proteomes" id="UP000239936"/>
    </source>
</evidence>
<keyword evidence="7" id="KW-0802">TPR repeat</keyword>
<gene>
    <name evidence="10" type="ORF">CXB77_03925</name>
</gene>
<evidence type="ECO:0000256" key="6">
    <source>
        <dbReference type="ARBA" id="ARBA00022737"/>
    </source>
</evidence>
<evidence type="ECO:0000256" key="5">
    <source>
        <dbReference type="ARBA" id="ARBA00022679"/>
    </source>
</evidence>
<keyword evidence="5 10" id="KW-0808">Transferase</keyword>
<dbReference type="GO" id="GO:0097363">
    <property type="term" value="F:protein O-acetylglucosaminyltransferase activity"/>
    <property type="evidence" value="ECO:0007669"/>
    <property type="project" value="UniProtKB-EC"/>
</dbReference>
<evidence type="ECO:0000313" key="10">
    <source>
        <dbReference type="EMBL" id="PQJ97123.1"/>
    </source>
</evidence>
<dbReference type="Proteomes" id="UP000239936">
    <property type="component" value="Unassembled WGS sequence"/>
</dbReference>
<dbReference type="OrthoDB" id="7058953at2"/>
<dbReference type="EMBL" id="PPGH01000018">
    <property type="protein sequence ID" value="PQJ97123.1"/>
    <property type="molecule type" value="Genomic_DNA"/>
</dbReference>
<comment type="pathway">
    <text evidence="1">Protein modification; protein glycosylation.</text>
</comment>
<dbReference type="SUPFAM" id="SSF48452">
    <property type="entry name" value="TPR-like"/>
    <property type="match status" value="1"/>
</dbReference>
<dbReference type="SUPFAM" id="SSF53756">
    <property type="entry name" value="UDP-Glycosyltransferase/glycogen phosphorylase"/>
    <property type="match status" value="1"/>
</dbReference>
<protein>
    <recommendedName>
        <fullName evidence="3">protein O-GlcNAc transferase</fullName>
        <ecNumber evidence="3">2.4.1.255</ecNumber>
    </recommendedName>
</protein>
<dbReference type="AlphaFoldDB" id="A0A2S7XUC9"/>
<evidence type="ECO:0000256" key="3">
    <source>
        <dbReference type="ARBA" id="ARBA00011970"/>
    </source>
</evidence>
<dbReference type="InterPro" id="IPR029489">
    <property type="entry name" value="OGT/SEC/SPY_C"/>
</dbReference>
<dbReference type="GO" id="GO:0008757">
    <property type="term" value="F:S-adenosylmethionine-dependent methyltransferase activity"/>
    <property type="evidence" value="ECO:0007669"/>
    <property type="project" value="InterPro"/>
</dbReference>
<dbReference type="RefSeq" id="WP_105072864.1">
    <property type="nucleotide sequence ID" value="NZ_PPGH01000018.1"/>
</dbReference>
<dbReference type="InterPro" id="IPR029063">
    <property type="entry name" value="SAM-dependent_MTases_sf"/>
</dbReference>
<evidence type="ECO:0000256" key="4">
    <source>
        <dbReference type="ARBA" id="ARBA00022676"/>
    </source>
</evidence>
<reference evidence="10 11" key="1">
    <citation type="submission" date="2018-01" db="EMBL/GenBank/DDBJ databases">
        <title>The complete genome sequence of Chromatium okenii LaCa, a purple sulfur bacterium with a turbulent life.</title>
        <authorList>
            <person name="Luedin S.M."/>
            <person name="Liechti N."/>
            <person name="Storelli N."/>
            <person name="Danza F."/>
            <person name="Wittwer M."/>
            <person name="Pothier J.F."/>
            <person name="Tonolla M.A."/>
        </authorList>
    </citation>
    <scope>NUCLEOTIDE SEQUENCE [LARGE SCALE GENOMIC DNA]</scope>
    <source>
        <strain evidence="10 11">LaCa</strain>
    </source>
</reference>
<keyword evidence="6" id="KW-0677">Repeat</keyword>
<dbReference type="InterPro" id="IPR013216">
    <property type="entry name" value="Methyltransf_11"/>
</dbReference>
<dbReference type="Gene3D" id="3.40.50.11380">
    <property type="match status" value="1"/>
</dbReference>
<dbReference type="PANTHER" id="PTHR44998">
    <property type="match status" value="1"/>
</dbReference>
<evidence type="ECO:0000259" key="9">
    <source>
        <dbReference type="Pfam" id="PF13844"/>
    </source>
</evidence>
<keyword evidence="4" id="KW-0328">Glycosyltransferase</keyword>
<evidence type="ECO:0000256" key="2">
    <source>
        <dbReference type="ARBA" id="ARBA00005386"/>
    </source>
</evidence>